<dbReference type="SUPFAM" id="SSF48452">
    <property type="entry name" value="TPR-like"/>
    <property type="match status" value="2"/>
</dbReference>
<gene>
    <name evidence="2" type="ORF">AMON00008_LOCUS6488</name>
</gene>
<dbReference type="InterPro" id="IPR011990">
    <property type="entry name" value="TPR-like_helical_dom_sf"/>
</dbReference>
<feature type="region of interest" description="Disordered" evidence="1">
    <location>
        <begin position="326"/>
        <end position="349"/>
    </location>
</feature>
<dbReference type="AlphaFoldDB" id="A0A7S4PYP6"/>
<dbReference type="EMBL" id="HBNR01009826">
    <property type="protein sequence ID" value="CAE4566869.1"/>
    <property type="molecule type" value="Transcribed_RNA"/>
</dbReference>
<dbReference type="Pfam" id="PF13424">
    <property type="entry name" value="TPR_12"/>
    <property type="match status" value="1"/>
</dbReference>
<evidence type="ECO:0000313" key="2">
    <source>
        <dbReference type="EMBL" id="CAE4566869.1"/>
    </source>
</evidence>
<reference evidence="2" key="1">
    <citation type="submission" date="2021-01" db="EMBL/GenBank/DDBJ databases">
        <authorList>
            <person name="Corre E."/>
            <person name="Pelletier E."/>
            <person name="Niang G."/>
            <person name="Scheremetjew M."/>
            <person name="Finn R."/>
            <person name="Kale V."/>
            <person name="Holt S."/>
            <person name="Cochrane G."/>
            <person name="Meng A."/>
            <person name="Brown T."/>
            <person name="Cohen L."/>
        </authorList>
    </citation>
    <scope>NUCLEOTIDE SEQUENCE</scope>
    <source>
        <strain evidence="2">CCMP3105</strain>
    </source>
</reference>
<proteinExistence type="predicted"/>
<evidence type="ECO:0008006" key="3">
    <source>
        <dbReference type="Google" id="ProtNLM"/>
    </source>
</evidence>
<dbReference type="Gene3D" id="1.25.40.10">
    <property type="entry name" value="Tetratricopeptide repeat domain"/>
    <property type="match status" value="2"/>
</dbReference>
<evidence type="ECO:0000256" key="1">
    <source>
        <dbReference type="SAM" id="MobiDB-lite"/>
    </source>
</evidence>
<name>A0A7S4PYP6_9DINO</name>
<organism evidence="2">
    <name type="scientific">Alexandrium monilatum</name>
    <dbReference type="NCBI Taxonomy" id="311494"/>
    <lineage>
        <taxon>Eukaryota</taxon>
        <taxon>Sar</taxon>
        <taxon>Alveolata</taxon>
        <taxon>Dinophyceae</taxon>
        <taxon>Gonyaulacales</taxon>
        <taxon>Pyrocystaceae</taxon>
        <taxon>Alexandrium</taxon>
    </lineage>
</organism>
<protein>
    <recommendedName>
        <fullName evidence="3">MalT-like TPR region domain-containing protein</fullName>
    </recommendedName>
</protein>
<accession>A0A7S4PYP6</accession>
<sequence length="431" mass="47928">MAAISQYRLRVDDVRLDKRERDAARALLDANQLFHRWKLEESIAQSEKARRLFQEAGDQTGVADSLCILIRSVGSQERVEEAAAMVKSELAKFRSLGEVVGEAKMLLLEAEMCYNSEDKCKDAVGIAQEAEGLFEQEEHVLGQAQSWMLAAEAYMACGKCLAAEHPAQRATRLFRKAGDEQETLRAMLLANQAVITSLTNGSRVSTSFIWNEVQRHAEEGVRQARDTGDFTLVASSLCQLAEVYNVLENFQDSLKASNEARDLYRAHGSPHDVANALHWAADTYIREEKYKEARDIVQEIQNLGRAEQDEGLEALAQEILVRMATPGAPQPQTSSTAEEDAPAPPAPLSKLVKNQQGHVMDFRTGLTFQPEPMRAVHIAEVAAGILADYAREGFDTEVPVMLAGTTSPFNVEMQSEWFRKYMMKPGPNTRP</sequence>